<dbReference type="RefSeq" id="XP_071906078.1">
    <property type="nucleotide sequence ID" value="XM_072049977.1"/>
</dbReference>
<feature type="domain" description="NB-ARC" evidence="7">
    <location>
        <begin position="181"/>
        <end position="352"/>
    </location>
</feature>
<dbReference type="PRINTS" id="PR00364">
    <property type="entry name" value="DISEASERSIST"/>
</dbReference>
<dbReference type="GO" id="GO:0006952">
    <property type="term" value="P:defense response"/>
    <property type="evidence" value="ECO:0007669"/>
    <property type="project" value="UniProtKB-KW"/>
</dbReference>
<evidence type="ECO:0000256" key="4">
    <source>
        <dbReference type="ARBA" id="ARBA00022741"/>
    </source>
</evidence>
<dbReference type="InterPro" id="IPR041118">
    <property type="entry name" value="Rx_N"/>
</dbReference>
<evidence type="ECO:0000313" key="13">
    <source>
        <dbReference type="RefSeq" id="XP_027072782.1"/>
    </source>
</evidence>
<dbReference type="SUPFAM" id="SSF52058">
    <property type="entry name" value="L domain-like"/>
    <property type="match status" value="2"/>
</dbReference>
<protein>
    <submittedName>
        <fullName evidence="12 13 15 16">Disease resistance protein RGA3</fullName>
    </submittedName>
</protein>
<evidence type="ECO:0000259" key="7">
    <source>
        <dbReference type="Pfam" id="PF00931"/>
    </source>
</evidence>
<dbReference type="InterPro" id="IPR002182">
    <property type="entry name" value="NB-ARC"/>
</dbReference>
<dbReference type="Pfam" id="PF25019">
    <property type="entry name" value="LRR_R13L1-DRL21"/>
    <property type="match status" value="1"/>
</dbReference>
<evidence type="ECO:0000256" key="6">
    <source>
        <dbReference type="ARBA" id="ARBA00022840"/>
    </source>
</evidence>
<dbReference type="Gene3D" id="1.10.10.10">
    <property type="entry name" value="Winged helix-like DNA-binding domain superfamily/Winged helix DNA-binding domain"/>
    <property type="match status" value="1"/>
</dbReference>
<dbReference type="Gene3D" id="1.10.8.430">
    <property type="entry name" value="Helical domain of apoptotic protease-activating factors"/>
    <property type="match status" value="1"/>
</dbReference>
<evidence type="ECO:0000313" key="12">
    <source>
        <dbReference type="RefSeq" id="XP_027072773.1"/>
    </source>
</evidence>
<keyword evidence="4" id="KW-0547">Nucleotide-binding</keyword>
<dbReference type="FunFam" id="1.10.10.10:FF:000322">
    <property type="entry name" value="Probable disease resistance protein At1g63360"/>
    <property type="match status" value="1"/>
</dbReference>
<reference evidence="11" key="1">
    <citation type="journal article" date="2025" name="Foods">
        <title>Unveiling the Microbial Signatures of Arabica Coffee Cherries: Insights into Ripeness Specific Diversity, Functional Traits, and Implications for Quality and Safety.</title>
        <authorList>
            <consortium name="RefSeq"/>
            <person name="Tenea G.N."/>
            <person name="Cifuentes V."/>
            <person name="Reyes P."/>
            <person name="Cevallos-Vallejos M."/>
        </authorList>
    </citation>
    <scope>NUCLEOTIDE SEQUENCE [LARGE SCALE GENOMIC DNA]</scope>
</reference>
<evidence type="ECO:0000256" key="1">
    <source>
        <dbReference type="ARBA" id="ARBA00008894"/>
    </source>
</evidence>
<dbReference type="GO" id="GO:0051707">
    <property type="term" value="P:response to other organism"/>
    <property type="evidence" value="ECO:0007669"/>
    <property type="project" value="UniProtKB-ARBA"/>
</dbReference>
<feature type="domain" description="Disease resistance N-terminal" evidence="8">
    <location>
        <begin position="9"/>
        <end position="96"/>
    </location>
</feature>
<name>A0A6P6T385_COFAR</name>
<keyword evidence="6" id="KW-0067">ATP-binding</keyword>
<keyword evidence="3" id="KW-0677">Repeat</keyword>
<evidence type="ECO:0000259" key="9">
    <source>
        <dbReference type="Pfam" id="PF23559"/>
    </source>
</evidence>
<keyword evidence="11" id="KW-1185">Reference proteome</keyword>
<dbReference type="Pfam" id="PF23559">
    <property type="entry name" value="WHD_DRP"/>
    <property type="match status" value="1"/>
</dbReference>
<evidence type="ECO:0000313" key="15">
    <source>
        <dbReference type="RefSeq" id="XP_071906071.1"/>
    </source>
</evidence>
<evidence type="ECO:0000259" key="10">
    <source>
        <dbReference type="Pfam" id="PF25019"/>
    </source>
</evidence>
<proteinExistence type="inferred from homology"/>
<feature type="domain" description="R13L1/DRL21-like LRR repeat region" evidence="10">
    <location>
        <begin position="666"/>
        <end position="788"/>
    </location>
</feature>
<gene>
    <name evidence="12 13 14 15 16 17" type="primary">LOC113697375</name>
</gene>
<dbReference type="GeneID" id="113697375"/>
<evidence type="ECO:0000313" key="16">
    <source>
        <dbReference type="RefSeq" id="XP_071906075.1"/>
    </source>
</evidence>
<evidence type="ECO:0000256" key="3">
    <source>
        <dbReference type="ARBA" id="ARBA00022737"/>
    </source>
</evidence>
<sequence length="1320" mass="149831">MADAAVSAAIKVALQAVVSLAAYHVNLAREFPEELKKLDKSAAMIRGFLAGADEDKHSSDVKIWLKQLEEEVFKADNVLHELNYESLRRKVKYQNQLTKKKVFFCFSFFNKIGFRSRLGSMIREINTNLERIHRDAEGLGLAYKHQVEEAFPTIAAGATTSRQTDSTIVRRDVLGRDKDESEIVKKLLAESESVISVIPITGMGGLGKTTLAKAVYKNEQIVGQFDKKIWVCVAEEVDKIEKVFKMILESLTGGKVEGDRREVIVQKLQDELKEKRYFLVLDDVWNDQEALLNDFFSTLAGLNAKKGSWCLVTTRLQEVASILSRHPQINFTRHELGKLCNDDCWSIMKKWATVGEEIPKELEDIRERVLRRCDGLPLAAKLIGGLLSKKRKEEWLSILEESLLNGDQGGIEQIVKVSFDHLSPAPVKKCFAYCSIFYQDTELEQDLLVELWMAEGFLQTDSQNERMMEKIGCENLRILLQTSLLEEVRDWRGTWYKMHDLVHDFAKSILNRNGSNQDRYLAVYSPERINEKASASLRTLFLEGGIADDMLSKFKYLHVLKLFGADAEELPTSIGKLIHLHLLDISGSWIRTLPESLCKLYSLQTLRIGMLEEGFPKEMSNLISLRHLRYYGDNWEIQMPSRIGRLTCLQTLEFFNIGRQEEGRGIQELGTLQYLKGSLEIRNLELVNGKDDAKLANLSRKPNLYRLVYEWGNRDRESNKCDENVLEGLQPHPYLKELQILKFMGDQFPQWFMNLTSLVELRVADCTRCRELPALGQLSSLQHLYLTGLENIRSIGLSFYSTSAEEDGGSGGSSTISRQTFFPALKILSLESMQNLEEWKDAHEMMDVFPVLEKLYISDCPKLTTIPTPSRFPRLDVLEIKANCHVLLVEKVLSNITTLSSLELSGGSFQRIESLKLVRRPESSLNIDGCNSLPTDMLERLCLFPSLDVLEIKWDCHVLLAEKVLSSIANLSSLKLSGGSRQRIQSVELVRRPESSLSIEGCNSLPTDMLERLCLFPTLQHVELMDAANVTTLRGMSCAACLERLTVIRCYNLWELPEDLYQFQALEDLKILCCPRIDSFGYPNAKNSFGQKGLLKSLERFTVGRCDALTRLPVEMFESCTSLRELKLSYCRSLVSFPLDLRRTPSLESFSLYGCSDLITEMPSGFGYLTSLRKVKIGPFSDDSAIEFDWAGLASSSSLQHVSLQGMRDTKSLPHQLQDLTTITSLSLKRFNAIEALPDWLGNLASLEELILRRCPKLEYLPSVDAMERLKLRRLVIRSCPLLKPRCTPESGSEWSKISNIPEREIDLDTSDSEAAYETL</sequence>
<dbReference type="InterPro" id="IPR036388">
    <property type="entry name" value="WH-like_DNA-bd_sf"/>
</dbReference>
<dbReference type="SUPFAM" id="SSF52540">
    <property type="entry name" value="P-loop containing nucleoside triphosphate hydrolases"/>
    <property type="match status" value="1"/>
</dbReference>
<reference evidence="12 13" key="2">
    <citation type="submission" date="2025-04" db="UniProtKB">
        <authorList>
            <consortium name="RefSeq"/>
        </authorList>
    </citation>
    <scope>IDENTIFICATION</scope>
    <source>
        <tissue evidence="12 13">Leaves</tissue>
    </source>
</reference>
<dbReference type="Proteomes" id="UP001652660">
    <property type="component" value="Chromosome 1e"/>
</dbReference>
<dbReference type="RefSeq" id="XP_071906075.1">
    <property type="nucleotide sequence ID" value="XM_072049974.1"/>
</dbReference>
<dbReference type="RefSeq" id="XP_027072782.1">
    <property type="nucleotide sequence ID" value="XM_027216981.1"/>
</dbReference>
<dbReference type="InterPro" id="IPR032675">
    <property type="entry name" value="LRR_dom_sf"/>
</dbReference>
<dbReference type="Gene3D" id="3.80.10.10">
    <property type="entry name" value="Ribonuclease Inhibitor"/>
    <property type="match status" value="2"/>
</dbReference>
<dbReference type="InterPro" id="IPR027417">
    <property type="entry name" value="P-loop_NTPase"/>
</dbReference>
<dbReference type="Gene3D" id="3.40.50.300">
    <property type="entry name" value="P-loop containing nucleotide triphosphate hydrolases"/>
    <property type="match status" value="1"/>
</dbReference>
<evidence type="ECO:0000313" key="14">
    <source>
        <dbReference type="RefSeq" id="XP_027072794.1"/>
    </source>
</evidence>
<evidence type="ECO:0000256" key="5">
    <source>
        <dbReference type="ARBA" id="ARBA00022821"/>
    </source>
</evidence>
<evidence type="ECO:0000256" key="2">
    <source>
        <dbReference type="ARBA" id="ARBA00022614"/>
    </source>
</evidence>
<dbReference type="InterPro" id="IPR058922">
    <property type="entry name" value="WHD_DRP"/>
</dbReference>
<evidence type="ECO:0000259" key="8">
    <source>
        <dbReference type="Pfam" id="PF18052"/>
    </source>
</evidence>
<dbReference type="RefSeq" id="XP_071906071.1">
    <property type="nucleotide sequence ID" value="XM_072049970.1"/>
</dbReference>
<feature type="domain" description="Disease resistance protein winged helix" evidence="9">
    <location>
        <begin position="436"/>
        <end position="506"/>
    </location>
</feature>
<dbReference type="OrthoDB" id="5279713at2759"/>
<keyword evidence="2" id="KW-0433">Leucine-rich repeat</keyword>
<dbReference type="RefSeq" id="XP_027072794.1">
    <property type="nucleotide sequence ID" value="XM_027216993.1"/>
</dbReference>
<keyword evidence="5" id="KW-0611">Plant defense</keyword>
<dbReference type="Pfam" id="PF00931">
    <property type="entry name" value="NB-ARC"/>
    <property type="match status" value="1"/>
</dbReference>
<dbReference type="RefSeq" id="XP_027072773.1">
    <property type="nucleotide sequence ID" value="XM_027216972.1"/>
</dbReference>
<dbReference type="PANTHER" id="PTHR36766">
    <property type="entry name" value="PLANT BROAD-SPECTRUM MILDEW RESISTANCE PROTEIN RPW8"/>
    <property type="match status" value="1"/>
</dbReference>
<accession>A0A6P6T385</accession>
<dbReference type="GO" id="GO:0043531">
    <property type="term" value="F:ADP binding"/>
    <property type="evidence" value="ECO:0007669"/>
    <property type="project" value="InterPro"/>
</dbReference>
<dbReference type="GO" id="GO:0005524">
    <property type="term" value="F:ATP binding"/>
    <property type="evidence" value="ECO:0007669"/>
    <property type="project" value="UniProtKB-KW"/>
</dbReference>
<evidence type="ECO:0000313" key="11">
    <source>
        <dbReference type="Proteomes" id="UP001652660"/>
    </source>
</evidence>
<dbReference type="Pfam" id="PF18052">
    <property type="entry name" value="Rx_N"/>
    <property type="match status" value="1"/>
</dbReference>
<dbReference type="Gene3D" id="1.20.5.4130">
    <property type="match status" value="1"/>
</dbReference>
<dbReference type="InterPro" id="IPR042197">
    <property type="entry name" value="Apaf_helical"/>
</dbReference>
<dbReference type="PANTHER" id="PTHR36766:SF70">
    <property type="entry name" value="DISEASE RESISTANCE PROTEIN RGA4"/>
    <property type="match status" value="1"/>
</dbReference>
<comment type="similarity">
    <text evidence="1">Belongs to the disease resistance NB-LRR family.</text>
</comment>
<dbReference type="InterPro" id="IPR056789">
    <property type="entry name" value="LRR_R13L1-DRL21"/>
</dbReference>
<organism evidence="11 12">
    <name type="scientific">Coffea arabica</name>
    <name type="common">Arabian coffee</name>
    <dbReference type="NCBI Taxonomy" id="13443"/>
    <lineage>
        <taxon>Eukaryota</taxon>
        <taxon>Viridiplantae</taxon>
        <taxon>Streptophyta</taxon>
        <taxon>Embryophyta</taxon>
        <taxon>Tracheophyta</taxon>
        <taxon>Spermatophyta</taxon>
        <taxon>Magnoliopsida</taxon>
        <taxon>eudicotyledons</taxon>
        <taxon>Gunneridae</taxon>
        <taxon>Pentapetalae</taxon>
        <taxon>asterids</taxon>
        <taxon>lamiids</taxon>
        <taxon>Gentianales</taxon>
        <taxon>Rubiaceae</taxon>
        <taxon>Ixoroideae</taxon>
        <taxon>Gardenieae complex</taxon>
        <taxon>Bertiereae - Coffeeae clade</taxon>
        <taxon>Coffeeae</taxon>
        <taxon>Coffea</taxon>
    </lineage>
</organism>
<evidence type="ECO:0000313" key="17">
    <source>
        <dbReference type="RefSeq" id="XP_071906078.1"/>
    </source>
</evidence>